<name>A0A8S5M3Q7_9CAUD</name>
<reference evidence="1" key="1">
    <citation type="journal article" date="2021" name="Proc. Natl. Acad. Sci. U.S.A.">
        <title>A Catalog of Tens of Thousands of Viruses from Human Metagenomes Reveals Hidden Associations with Chronic Diseases.</title>
        <authorList>
            <person name="Tisza M.J."/>
            <person name="Buck C.B."/>
        </authorList>
    </citation>
    <scope>NUCLEOTIDE SEQUENCE</scope>
    <source>
        <strain evidence="1">Ct3b712</strain>
    </source>
</reference>
<evidence type="ECO:0000313" key="1">
    <source>
        <dbReference type="EMBL" id="DAD76917.1"/>
    </source>
</evidence>
<organism evidence="1">
    <name type="scientific">Siphoviridae sp. ct3b712</name>
    <dbReference type="NCBI Taxonomy" id="2826283"/>
    <lineage>
        <taxon>Viruses</taxon>
        <taxon>Duplodnaviria</taxon>
        <taxon>Heunggongvirae</taxon>
        <taxon>Uroviricota</taxon>
        <taxon>Caudoviricetes</taxon>
    </lineage>
</organism>
<dbReference type="EMBL" id="BK014813">
    <property type="protein sequence ID" value="DAD76917.1"/>
    <property type="molecule type" value="Genomic_DNA"/>
</dbReference>
<proteinExistence type="predicted"/>
<accession>A0A8S5M3Q7</accession>
<sequence length="54" mass="5876">MAAGLTRFLPHTEDIAGRKLEALGHQGLNNVRARCPGSITSENHGKKEVHQTAR</sequence>
<protein>
    <submittedName>
        <fullName evidence="1">Uncharacterized protein</fullName>
    </submittedName>
</protein>